<dbReference type="Proteomes" id="UP000030428">
    <property type="component" value="Unassembled WGS sequence"/>
</dbReference>
<keyword evidence="2" id="KW-1185">Reference proteome</keyword>
<gene>
    <name evidence="1" type="ORF">PN36_22590</name>
</gene>
<accession>A0A0A6RXG9</accession>
<dbReference type="EMBL" id="JSZA02000106">
    <property type="protein sequence ID" value="KHD08586.1"/>
    <property type="molecule type" value="Genomic_DNA"/>
</dbReference>
<name>A0A0A6RXG9_9GAMM</name>
<evidence type="ECO:0000313" key="2">
    <source>
        <dbReference type="Proteomes" id="UP000030428"/>
    </source>
</evidence>
<protein>
    <submittedName>
        <fullName evidence="1">Uncharacterized protein</fullName>
    </submittedName>
</protein>
<reference evidence="1 2" key="1">
    <citation type="journal article" date="2016" name="Front. Microbiol.">
        <title>Single-Cell (Meta-)Genomics of a Dimorphic Candidatus Thiomargarita nelsonii Reveals Genomic Plasticity.</title>
        <authorList>
            <person name="Flood B.E."/>
            <person name="Fliss P."/>
            <person name="Jones D.S."/>
            <person name="Dick G.J."/>
            <person name="Jain S."/>
            <person name="Kaster A.K."/>
            <person name="Winkel M."/>
            <person name="Mussmann M."/>
            <person name="Bailey J."/>
        </authorList>
    </citation>
    <scope>NUCLEOTIDE SEQUENCE [LARGE SCALE GENOMIC DNA]</scope>
    <source>
        <strain evidence="1">Hydrate Ridge</strain>
    </source>
</reference>
<proteinExistence type="predicted"/>
<comment type="caution">
    <text evidence="1">The sequence shown here is derived from an EMBL/GenBank/DDBJ whole genome shotgun (WGS) entry which is preliminary data.</text>
</comment>
<evidence type="ECO:0000313" key="1">
    <source>
        <dbReference type="EMBL" id="KHD08586.1"/>
    </source>
</evidence>
<organism evidence="1 2">
    <name type="scientific">Candidatus Thiomargarita nelsonii</name>
    <dbReference type="NCBI Taxonomy" id="1003181"/>
    <lineage>
        <taxon>Bacteria</taxon>
        <taxon>Pseudomonadati</taxon>
        <taxon>Pseudomonadota</taxon>
        <taxon>Gammaproteobacteria</taxon>
        <taxon>Thiotrichales</taxon>
        <taxon>Thiotrichaceae</taxon>
        <taxon>Thiomargarita</taxon>
    </lineage>
</organism>
<sequence>MQNLDHFQAQIKEKPFMREFNTSGPCNPALHYTVMREALIAEGKEKVRKGRYFTLFAPRQTGKTT</sequence>
<dbReference type="AlphaFoldDB" id="A0A0A6RXG9"/>